<evidence type="ECO:0000313" key="2">
    <source>
        <dbReference type="Proteomes" id="UP001518925"/>
    </source>
</evidence>
<proteinExistence type="predicted"/>
<dbReference type="Proteomes" id="UP001518925">
    <property type="component" value="Unassembled WGS sequence"/>
</dbReference>
<name>A0ABS2DI58_9BACI</name>
<reference evidence="1 2" key="1">
    <citation type="submission" date="2021-02" db="EMBL/GenBank/DDBJ databases">
        <title>Bacillus sp. RD4P76, an endophyte from a halophyte.</title>
        <authorList>
            <person name="Sun J.-Q."/>
        </authorList>
    </citation>
    <scope>NUCLEOTIDE SEQUENCE [LARGE SCALE GENOMIC DNA]</scope>
    <source>
        <strain evidence="1 2">RD4P76</strain>
    </source>
</reference>
<evidence type="ECO:0000313" key="1">
    <source>
        <dbReference type="EMBL" id="MBM6618182.1"/>
    </source>
</evidence>
<dbReference type="EMBL" id="JAFELM010000030">
    <property type="protein sequence ID" value="MBM6618182.1"/>
    <property type="molecule type" value="Genomic_DNA"/>
</dbReference>
<organism evidence="1 2">
    <name type="scientific">Bacillus suaedaesalsae</name>
    <dbReference type="NCBI Taxonomy" id="2810349"/>
    <lineage>
        <taxon>Bacteria</taxon>
        <taxon>Bacillati</taxon>
        <taxon>Bacillota</taxon>
        <taxon>Bacilli</taxon>
        <taxon>Bacillales</taxon>
        <taxon>Bacillaceae</taxon>
        <taxon>Bacillus</taxon>
    </lineage>
</organism>
<dbReference type="RefSeq" id="WP_204203541.1">
    <property type="nucleotide sequence ID" value="NZ_JAFELM010000030.1"/>
</dbReference>
<gene>
    <name evidence="1" type="ORF">JR050_10985</name>
</gene>
<sequence>MGYILPINNYQSQQYSNRTSNRANSPFMLPPVFKTTIIRKINDSNRENTEFDQMKEFNIPSNSHNKSRTKPKVNYELISVITGKGINFNESI</sequence>
<accession>A0ABS2DI58</accession>
<keyword evidence="2" id="KW-1185">Reference proteome</keyword>
<protein>
    <submittedName>
        <fullName evidence="1">Uncharacterized protein</fullName>
    </submittedName>
</protein>
<comment type="caution">
    <text evidence="1">The sequence shown here is derived from an EMBL/GenBank/DDBJ whole genome shotgun (WGS) entry which is preliminary data.</text>
</comment>